<evidence type="ECO:0000256" key="5">
    <source>
        <dbReference type="SAM" id="MobiDB-lite"/>
    </source>
</evidence>
<feature type="transmembrane region" description="Helical" evidence="6">
    <location>
        <begin position="51"/>
        <end position="71"/>
    </location>
</feature>
<proteinExistence type="predicted"/>
<keyword evidence="2 6" id="KW-0812">Transmembrane</keyword>
<dbReference type="EMBL" id="JAAKZZ010000168">
    <property type="protein sequence ID" value="NGO70107.1"/>
    <property type="molecule type" value="Genomic_DNA"/>
</dbReference>
<organism evidence="8 9">
    <name type="scientific">Streptomyces boncukensis</name>
    <dbReference type="NCBI Taxonomy" id="2711219"/>
    <lineage>
        <taxon>Bacteria</taxon>
        <taxon>Bacillati</taxon>
        <taxon>Actinomycetota</taxon>
        <taxon>Actinomycetes</taxon>
        <taxon>Kitasatosporales</taxon>
        <taxon>Streptomycetaceae</taxon>
        <taxon>Streptomyces</taxon>
    </lineage>
</organism>
<keyword evidence="3 6" id="KW-1133">Transmembrane helix</keyword>
<evidence type="ECO:0000256" key="2">
    <source>
        <dbReference type="ARBA" id="ARBA00022692"/>
    </source>
</evidence>
<protein>
    <submittedName>
        <fullName evidence="8">DUF202 domain-containing protein</fullName>
    </submittedName>
</protein>
<dbReference type="GO" id="GO:0012505">
    <property type="term" value="C:endomembrane system"/>
    <property type="evidence" value="ECO:0007669"/>
    <property type="project" value="UniProtKB-SubCell"/>
</dbReference>
<accession>A0A6G4WZS3</accession>
<sequence>MTGPREPVSAAERDPAAQPERTRLAWRRTTLTYAVSLGLAVRAVLTEGAPAAAVAGVALAALAWLGFLAVAHRRIQQMVTERPPRGLTVLQLRGTLASVLTLIVVGVVLL</sequence>
<feature type="domain" description="DUF202" evidence="7">
    <location>
        <begin position="15"/>
        <end position="79"/>
    </location>
</feature>
<dbReference type="RefSeq" id="WP_165299780.1">
    <property type="nucleotide sequence ID" value="NZ_JAAKZZ010000168.1"/>
</dbReference>
<keyword evidence="4 6" id="KW-0472">Membrane</keyword>
<evidence type="ECO:0000256" key="6">
    <source>
        <dbReference type="SAM" id="Phobius"/>
    </source>
</evidence>
<evidence type="ECO:0000313" key="9">
    <source>
        <dbReference type="Proteomes" id="UP000477722"/>
    </source>
</evidence>
<evidence type="ECO:0000256" key="4">
    <source>
        <dbReference type="ARBA" id="ARBA00023136"/>
    </source>
</evidence>
<reference evidence="8 9" key="1">
    <citation type="submission" date="2020-02" db="EMBL/GenBank/DDBJ databases">
        <title>Whole-genome analyses of novel actinobacteria.</title>
        <authorList>
            <person name="Sahin N."/>
            <person name="Tatar D."/>
        </authorList>
    </citation>
    <scope>NUCLEOTIDE SEQUENCE [LARGE SCALE GENOMIC DNA]</scope>
    <source>
        <strain evidence="8 9">SB3404</strain>
    </source>
</reference>
<feature type="compositionally biased region" description="Basic and acidic residues" evidence="5">
    <location>
        <begin position="11"/>
        <end position="21"/>
    </location>
</feature>
<evidence type="ECO:0000313" key="8">
    <source>
        <dbReference type="EMBL" id="NGO70107.1"/>
    </source>
</evidence>
<name>A0A6G4WZS3_9ACTN</name>
<gene>
    <name evidence="8" type="ORF">G5C65_17445</name>
</gene>
<comment type="caution">
    <text evidence="8">The sequence shown here is derived from an EMBL/GenBank/DDBJ whole genome shotgun (WGS) entry which is preliminary data.</text>
</comment>
<evidence type="ECO:0000256" key="3">
    <source>
        <dbReference type="ARBA" id="ARBA00022989"/>
    </source>
</evidence>
<keyword evidence="9" id="KW-1185">Reference proteome</keyword>
<dbReference type="AlphaFoldDB" id="A0A6G4WZS3"/>
<evidence type="ECO:0000256" key="1">
    <source>
        <dbReference type="ARBA" id="ARBA00004127"/>
    </source>
</evidence>
<comment type="subcellular location">
    <subcellularLocation>
        <location evidence="1">Endomembrane system</location>
        <topology evidence="1">Multi-pass membrane protein</topology>
    </subcellularLocation>
</comment>
<dbReference type="Pfam" id="PF02656">
    <property type="entry name" value="DUF202"/>
    <property type="match status" value="1"/>
</dbReference>
<evidence type="ECO:0000259" key="7">
    <source>
        <dbReference type="Pfam" id="PF02656"/>
    </source>
</evidence>
<feature type="transmembrane region" description="Helical" evidence="6">
    <location>
        <begin position="92"/>
        <end position="109"/>
    </location>
</feature>
<dbReference type="Proteomes" id="UP000477722">
    <property type="component" value="Unassembled WGS sequence"/>
</dbReference>
<dbReference type="InterPro" id="IPR003807">
    <property type="entry name" value="DUF202"/>
</dbReference>
<feature type="region of interest" description="Disordered" evidence="5">
    <location>
        <begin position="1"/>
        <end position="21"/>
    </location>
</feature>